<dbReference type="Proteomes" id="UP000809349">
    <property type="component" value="Unassembled WGS sequence"/>
</dbReference>
<evidence type="ECO:0008006" key="4">
    <source>
        <dbReference type="Google" id="ProtNLM"/>
    </source>
</evidence>
<evidence type="ECO:0000256" key="1">
    <source>
        <dbReference type="SAM" id="Phobius"/>
    </source>
</evidence>
<keyword evidence="3" id="KW-1185">Reference proteome</keyword>
<comment type="caution">
    <text evidence="2">The sequence shown here is derived from an EMBL/GenBank/DDBJ whole genome shotgun (WGS) entry which is preliminary data.</text>
</comment>
<organism evidence="2 3">
    <name type="scientific">Massilia soli</name>
    <dbReference type="NCBI Taxonomy" id="2792854"/>
    <lineage>
        <taxon>Bacteria</taxon>
        <taxon>Pseudomonadati</taxon>
        <taxon>Pseudomonadota</taxon>
        <taxon>Betaproteobacteria</taxon>
        <taxon>Burkholderiales</taxon>
        <taxon>Oxalobacteraceae</taxon>
        <taxon>Telluria group</taxon>
        <taxon>Massilia</taxon>
    </lineage>
</organism>
<keyword evidence="1" id="KW-1133">Transmembrane helix</keyword>
<keyword evidence="1" id="KW-0812">Transmembrane</keyword>
<dbReference type="EMBL" id="JAFBIL020000004">
    <property type="protein sequence ID" value="MBZ2207892.1"/>
    <property type="molecule type" value="Genomic_DNA"/>
</dbReference>
<name>A0ABS7SNY3_9BURK</name>
<proteinExistence type="predicted"/>
<evidence type="ECO:0000313" key="2">
    <source>
        <dbReference type="EMBL" id="MBZ2207892.1"/>
    </source>
</evidence>
<sequence length="167" mass="17512">MDQQKLRTLVFEKTGVKIDVDDPVFALVALNEAVLAEAVERHVALLDDATGELAAQVQALQNGGHIERPAAPRAAPAAASAARGPMLAGDKRMIALAGGAALLGALLVLLGQAAFFRPPPAPAPIVQARELTAEQTQALANADKMARAVEKLDAKSRKLIQTEMQKP</sequence>
<dbReference type="RefSeq" id="WP_223468376.1">
    <property type="nucleotide sequence ID" value="NZ_JAFBIL020000004.1"/>
</dbReference>
<evidence type="ECO:0000313" key="3">
    <source>
        <dbReference type="Proteomes" id="UP000809349"/>
    </source>
</evidence>
<reference evidence="2 3" key="2">
    <citation type="submission" date="2021-08" db="EMBL/GenBank/DDBJ databases">
        <title>Massilia sp. R798.</title>
        <authorList>
            <person name="Baek J.H."/>
            <person name="Jung H.S."/>
            <person name="Kim K.R."/>
            <person name="Jeon C.O."/>
        </authorList>
    </citation>
    <scope>NUCLEOTIDE SEQUENCE [LARGE SCALE GENOMIC DNA]</scope>
    <source>
        <strain evidence="2 3">R798</strain>
    </source>
</reference>
<keyword evidence="1" id="KW-0472">Membrane</keyword>
<feature type="transmembrane region" description="Helical" evidence="1">
    <location>
        <begin position="93"/>
        <end position="115"/>
    </location>
</feature>
<gene>
    <name evidence="2" type="ORF">I4X03_011530</name>
</gene>
<accession>A0ABS7SNY3</accession>
<protein>
    <recommendedName>
        <fullName evidence="4">Anti-sigma factor</fullName>
    </recommendedName>
</protein>
<reference evidence="2 3" key="1">
    <citation type="submission" date="2021-01" db="EMBL/GenBank/DDBJ databases">
        <authorList>
            <person name="Ruan W."/>
            <person name="Khan S.A."/>
            <person name="Jeon C.O."/>
        </authorList>
    </citation>
    <scope>NUCLEOTIDE SEQUENCE [LARGE SCALE GENOMIC DNA]</scope>
    <source>
        <strain evidence="2 3">R798</strain>
    </source>
</reference>